<keyword evidence="2" id="KW-1185">Reference proteome</keyword>
<comment type="caution">
    <text evidence="1">The sequence shown here is derived from an EMBL/GenBank/DDBJ whole genome shotgun (WGS) entry which is preliminary data.</text>
</comment>
<accession>A0ACC8XF66</accession>
<evidence type="ECO:0000313" key="1">
    <source>
        <dbReference type="EMBL" id="ONI41936.1"/>
    </source>
</evidence>
<organism evidence="1 2">
    <name type="scientific">Candidatus Epulonipiscium fishelsonii</name>
    <dbReference type="NCBI Taxonomy" id="77094"/>
    <lineage>
        <taxon>Bacteria</taxon>
        <taxon>Bacillati</taxon>
        <taxon>Bacillota</taxon>
        <taxon>Clostridia</taxon>
        <taxon>Lachnospirales</taxon>
        <taxon>Lachnospiraceae</taxon>
        <taxon>Candidatus Epulonipiscium</taxon>
    </lineage>
</organism>
<dbReference type="Proteomes" id="UP000188605">
    <property type="component" value="Unassembled WGS sequence"/>
</dbReference>
<name>A0ACC8XF66_9FIRM</name>
<dbReference type="EMBL" id="LJDB01000025">
    <property type="protein sequence ID" value="ONI41936.1"/>
    <property type="molecule type" value="Genomic_DNA"/>
</dbReference>
<protein>
    <submittedName>
        <fullName evidence="1">Uncharacterized protein</fullName>
    </submittedName>
</protein>
<gene>
    <name evidence="1" type="ORF">AN396_02750</name>
</gene>
<sequence length="157" mass="18305">MHIIHNKDKNITFTSNIKMQSTSTRRSDNNTEQIYNKDGVIVFGDHTCIVKYINFPFFQGADGVKILISNNIDRLPQLLFYHIIKDLSLSNQGYSRHYKFLKDKFIIIASKEIAQKFKMLIQSNFLMIKTLMIKNQELASLCDWLLPMLMNGQARVE</sequence>
<reference evidence="1" key="1">
    <citation type="submission" date="2016-08" db="EMBL/GenBank/DDBJ databases">
        <authorList>
            <person name="Ngugi D.K."/>
            <person name="Miyake S."/>
            <person name="Stingl U."/>
        </authorList>
    </citation>
    <scope>NUCLEOTIDE SEQUENCE</scope>
    <source>
        <strain evidence="1">SCG-B11WGA-EpuloA1</strain>
    </source>
</reference>
<evidence type="ECO:0000313" key="2">
    <source>
        <dbReference type="Proteomes" id="UP000188605"/>
    </source>
</evidence>
<proteinExistence type="predicted"/>